<dbReference type="RefSeq" id="XP_031014656.1">
    <property type="nucleotide sequence ID" value="XM_031161298.1"/>
</dbReference>
<gene>
    <name evidence="1" type="ORF">FIESC28_07157</name>
</gene>
<proteinExistence type="predicted"/>
<sequence>MPTQAYETAAMIRTVALPCLPPATAPVPTHTMLIERCSITLMSDWYREPDDEELDKEEIERPFGR</sequence>
<dbReference type="Proteomes" id="UP000253153">
    <property type="component" value="Unassembled WGS sequence"/>
</dbReference>
<dbReference type="EMBL" id="QKXC01000150">
    <property type="protein sequence ID" value="RBR15912.1"/>
    <property type="molecule type" value="Genomic_DNA"/>
</dbReference>
<protein>
    <submittedName>
        <fullName evidence="1">Uncharacterized protein</fullName>
    </submittedName>
</protein>
<organism evidence="1 2">
    <name type="scientific">Fusarium coffeatum</name>
    <dbReference type="NCBI Taxonomy" id="231269"/>
    <lineage>
        <taxon>Eukaryota</taxon>
        <taxon>Fungi</taxon>
        <taxon>Dikarya</taxon>
        <taxon>Ascomycota</taxon>
        <taxon>Pezizomycotina</taxon>
        <taxon>Sordariomycetes</taxon>
        <taxon>Hypocreomycetidae</taxon>
        <taxon>Hypocreales</taxon>
        <taxon>Nectriaceae</taxon>
        <taxon>Fusarium</taxon>
        <taxon>Fusarium incarnatum-equiseti species complex</taxon>
    </lineage>
</organism>
<name>A0A366RGM9_9HYPO</name>
<comment type="caution">
    <text evidence="1">The sequence shown here is derived from an EMBL/GenBank/DDBJ whole genome shotgun (WGS) entry which is preliminary data.</text>
</comment>
<dbReference type="AlphaFoldDB" id="A0A366RGM9"/>
<accession>A0A366RGM9</accession>
<evidence type="ECO:0000313" key="1">
    <source>
        <dbReference type="EMBL" id="RBR15912.1"/>
    </source>
</evidence>
<keyword evidence="2" id="KW-1185">Reference proteome</keyword>
<reference evidence="1 2" key="1">
    <citation type="submission" date="2018-06" db="EMBL/GenBank/DDBJ databases">
        <title>Fusarium incarnatum-equiseti species complex species 28.</title>
        <authorList>
            <person name="Gardiner D.M."/>
        </authorList>
    </citation>
    <scope>NUCLEOTIDE SEQUENCE [LARGE SCALE GENOMIC DNA]</scope>
    <source>
        <strain evidence="1 2">FIESC_28</strain>
    </source>
</reference>
<evidence type="ECO:0000313" key="2">
    <source>
        <dbReference type="Proteomes" id="UP000253153"/>
    </source>
</evidence>
<dbReference type="GeneID" id="41996594"/>